<sequence length="622" mass="71474">MTPFAAPSTPARKRYNSSLFKNVHARELHNENPAKFHRENTSSHNFVDCIQHSKTLEAHSGCVNSICWNRSGSFLASGSDDRHICLWAEDGRCVQKFMSDHANNIFSVAFLVEQQDRLIVSASADRSVLLHDLNHVSAGQPSHVQRWDCDNRVKRLAITGGFPKLFWSASEDGVLRQYDLRSNKVEKLVDLSETHQLKSLAVNEMYPEMIALAMNDSMVPIYDRRNTKSPVLRLLPVIYRFTKRKKEGNEIITNMGSENIYIFNVRDSECRSSSPDVLGALQDFLNEDPDLQAYQRTKNGRRDSLFHSIRSQAKFYLKQQEHTKSIDLLSTAMSVYWKKNKLSCTPFLPSSSTSVAKKLGRDKMAALRDFLRCLQICKDNKEAHSSLIKALIELKQFAMASACTRLYFSRFDDEIQTKDLKKQLEKAVEESSDSKNRTWNKEDYEKFCDYVDRFCGHYNFNTDIKEANWFGGKDEMIVGGSDCGSLFIWERASQKCHPNRIALATSGIDHVIRLWEPKTCELEDLEERDLSNRVYEITKENQQRTNASIWESLISASMGIDMVLSNSIFEEFDWQRMGRIAQGKIPVRFAAELCNMCAKPPKHSSYCDYILRLIYLTGYNHL</sequence>
<dbReference type="PANTHER" id="PTHR15574">
    <property type="entry name" value="WD REPEAT DOMAIN-CONTAINING FAMILY"/>
    <property type="match status" value="1"/>
</dbReference>
<dbReference type="PROSITE" id="PS50082">
    <property type="entry name" value="WD_REPEATS_2"/>
    <property type="match status" value="1"/>
</dbReference>
<dbReference type="AlphaFoldDB" id="A0A915DEV1"/>
<evidence type="ECO:0000313" key="5">
    <source>
        <dbReference type="WBParaSite" id="jg19126.2"/>
    </source>
</evidence>
<dbReference type="InterPro" id="IPR011990">
    <property type="entry name" value="TPR-like_helical_dom_sf"/>
</dbReference>
<keyword evidence="4" id="KW-1185">Reference proteome</keyword>
<accession>A0A915DEV1</accession>
<dbReference type="Gene3D" id="1.25.40.10">
    <property type="entry name" value="Tetratricopeptide repeat domain"/>
    <property type="match status" value="1"/>
</dbReference>
<dbReference type="Pfam" id="PF00400">
    <property type="entry name" value="WD40"/>
    <property type="match status" value="2"/>
</dbReference>
<dbReference type="GO" id="GO:0045717">
    <property type="term" value="P:negative regulation of fatty acid biosynthetic process"/>
    <property type="evidence" value="ECO:0007669"/>
    <property type="project" value="TreeGrafter"/>
</dbReference>
<dbReference type="InterPro" id="IPR036322">
    <property type="entry name" value="WD40_repeat_dom_sf"/>
</dbReference>
<proteinExistence type="predicted"/>
<evidence type="ECO:0000313" key="4">
    <source>
        <dbReference type="Proteomes" id="UP000887574"/>
    </source>
</evidence>
<dbReference type="GO" id="GO:0080008">
    <property type="term" value="C:Cul4-RING E3 ubiquitin ligase complex"/>
    <property type="evidence" value="ECO:0007669"/>
    <property type="project" value="TreeGrafter"/>
</dbReference>
<dbReference type="InterPro" id="IPR001680">
    <property type="entry name" value="WD40_rpt"/>
</dbReference>
<evidence type="ECO:0000256" key="2">
    <source>
        <dbReference type="ARBA" id="ARBA00022737"/>
    </source>
</evidence>
<protein>
    <submittedName>
        <fullName evidence="5">Uncharacterized protein</fullName>
    </submittedName>
</protein>
<dbReference type="WBParaSite" id="jg19126.2">
    <property type="protein sequence ID" value="jg19126.2"/>
    <property type="gene ID" value="jg19126"/>
</dbReference>
<dbReference type="GO" id="GO:0005737">
    <property type="term" value="C:cytoplasm"/>
    <property type="evidence" value="ECO:0007669"/>
    <property type="project" value="TreeGrafter"/>
</dbReference>
<dbReference type="SMART" id="SM00320">
    <property type="entry name" value="WD40"/>
    <property type="match status" value="4"/>
</dbReference>
<evidence type="ECO:0000256" key="1">
    <source>
        <dbReference type="ARBA" id="ARBA00022574"/>
    </source>
</evidence>
<dbReference type="PROSITE" id="PS50294">
    <property type="entry name" value="WD_REPEATS_REGION"/>
    <property type="match status" value="1"/>
</dbReference>
<dbReference type="InterPro" id="IPR045151">
    <property type="entry name" value="DCAF8"/>
</dbReference>
<name>A0A915DEV1_9BILA</name>
<feature type="repeat" description="WD" evidence="3">
    <location>
        <begin position="56"/>
        <end position="87"/>
    </location>
</feature>
<reference evidence="5" key="1">
    <citation type="submission" date="2022-11" db="UniProtKB">
        <authorList>
            <consortium name="WormBaseParasite"/>
        </authorList>
    </citation>
    <scope>IDENTIFICATION</scope>
</reference>
<dbReference type="Proteomes" id="UP000887574">
    <property type="component" value="Unplaced"/>
</dbReference>
<keyword evidence="2" id="KW-0677">Repeat</keyword>
<evidence type="ECO:0000256" key="3">
    <source>
        <dbReference type="PROSITE-ProRule" id="PRU00221"/>
    </source>
</evidence>
<dbReference type="SUPFAM" id="SSF50978">
    <property type="entry name" value="WD40 repeat-like"/>
    <property type="match status" value="1"/>
</dbReference>
<organism evidence="4 5">
    <name type="scientific">Ditylenchus dipsaci</name>
    <dbReference type="NCBI Taxonomy" id="166011"/>
    <lineage>
        <taxon>Eukaryota</taxon>
        <taxon>Metazoa</taxon>
        <taxon>Ecdysozoa</taxon>
        <taxon>Nematoda</taxon>
        <taxon>Chromadorea</taxon>
        <taxon>Rhabditida</taxon>
        <taxon>Tylenchina</taxon>
        <taxon>Tylenchomorpha</taxon>
        <taxon>Sphaerularioidea</taxon>
        <taxon>Anguinidae</taxon>
        <taxon>Anguininae</taxon>
        <taxon>Ditylenchus</taxon>
    </lineage>
</organism>
<dbReference type="PANTHER" id="PTHR15574:SF40">
    <property type="entry name" value="WD AND TETRATRICOPEPTIDE REPEATS PROTEIN 1"/>
    <property type="match status" value="1"/>
</dbReference>
<dbReference type="Gene3D" id="2.130.10.10">
    <property type="entry name" value="YVTN repeat-like/Quinoprotein amine dehydrogenase"/>
    <property type="match status" value="1"/>
</dbReference>
<keyword evidence="1 3" id="KW-0853">WD repeat</keyword>
<dbReference type="InterPro" id="IPR015943">
    <property type="entry name" value="WD40/YVTN_repeat-like_dom_sf"/>
</dbReference>